<keyword evidence="2" id="KW-1185">Reference proteome</keyword>
<sequence>MDRGPHPDFTAWLVTHGDPRPSVMLPRPRRALVRGRTYGGAAVVVEVDVVARARGFVCVRQEVAGHDAWHAWVPASHAEPLPRELAR</sequence>
<accession>A0A0A0BUQ1</accession>
<dbReference type="AlphaFoldDB" id="A0A0A0BUQ1"/>
<evidence type="ECO:0000313" key="1">
    <source>
        <dbReference type="EMBL" id="KGM10864.1"/>
    </source>
</evidence>
<dbReference type="OrthoDB" id="4829395at2"/>
<comment type="caution">
    <text evidence="1">The sequence shown here is derived from an EMBL/GenBank/DDBJ whole genome shotgun (WGS) entry which is preliminary data.</text>
</comment>
<organism evidence="1 2">
    <name type="scientific">Cellulomonas carbonis T26</name>
    <dbReference type="NCBI Taxonomy" id="947969"/>
    <lineage>
        <taxon>Bacteria</taxon>
        <taxon>Bacillati</taxon>
        <taxon>Actinomycetota</taxon>
        <taxon>Actinomycetes</taxon>
        <taxon>Micrococcales</taxon>
        <taxon>Cellulomonadaceae</taxon>
        <taxon>Cellulomonas</taxon>
    </lineage>
</organism>
<gene>
    <name evidence="1" type="ORF">N868_13255</name>
</gene>
<reference evidence="1 2" key="1">
    <citation type="submission" date="2013-08" db="EMBL/GenBank/DDBJ databases">
        <title>Genome sequencing of Cellulomonas carbonis T26.</title>
        <authorList>
            <person name="Chen F."/>
            <person name="Li Y."/>
            <person name="Wang G."/>
        </authorList>
    </citation>
    <scope>NUCLEOTIDE SEQUENCE [LARGE SCALE GENOMIC DNA]</scope>
    <source>
        <strain evidence="1 2">T26</strain>
    </source>
</reference>
<proteinExistence type="predicted"/>
<name>A0A0A0BUQ1_9CELL</name>
<evidence type="ECO:0000313" key="2">
    <source>
        <dbReference type="Proteomes" id="UP000029839"/>
    </source>
</evidence>
<reference evidence="1 2" key="2">
    <citation type="journal article" date="2015" name="Stand. Genomic Sci.">
        <title>Draft genome sequence of Cellulomonas carbonis T26(T) and comparative analysis of six Cellulomonas genomes.</title>
        <authorList>
            <person name="Zhuang W."/>
            <person name="Zhang S."/>
            <person name="Xia X."/>
            <person name="Wang G."/>
        </authorList>
    </citation>
    <scope>NUCLEOTIDE SEQUENCE [LARGE SCALE GENOMIC DNA]</scope>
    <source>
        <strain evidence="1 2">T26</strain>
    </source>
</reference>
<dbReference type="RefSeq" id="WP_043606202.1">
    <property type="nucleotide sequence ID" value="NZ_AXCY01000037.1"/>
</dbReference>
<dbReference type="Proteomes" id="UP000029839">
    <property type="component" value="Unassembled WGS sequence"/>
</dbReference>
<protein>
    <submittedName>
        <fullName evidence="1">Uncharacterized protein</fullName>
    </submittedName>
</protein>
<dbReference type="EMBL" id="AXCY01000037">
    <property type="protein sequence ID" value="KGM10864.1"/>
    <property type="molecule type" value="Genomic_DNA"/>
</dbReference>